<organism evidence="2 3">
    <name type="scientific">Lachnellula cervina</name>
    <dbReference type="NCBI Taxonomy" id="1316786"/>
    <lineage>
        <taxon>Eukaryota</taxon>
        <taxon>Fungi</taxon>
        <taxon>Dikarya</taxon>
        <taxon>Ascomycota</taxon>
        <taxon>Pezizomycotina</taxon>
        <taxon>Leotiomycetes</taxon>
        <taxon>Helotiales</taxon>
        <taxon>Lachnaceae</taxon>
        <taxon>Lachnellula</taxon>
    </lineage>
</organism>
<gene>
    <name evidence="2" type="primary">ECI1_1</name>
    <name evidence="2" type="ORF">LCER1_G007704</name>
</gene>
<feature type="compositionally biased region" description="Basic and acidic residues" evidence="1">
    <location>
        <begin position="242"/>
        <end position="269"/>
    </location>
</feature>
<evidence type="ECO:0000313" key="3">
    <source>
        <dbReference type="Proteomes" id="UP000481288"/>
    </source>
</evidence>
<dbReference type="GO" id="GO:0005777">
    <property type="term" value="C:peroxisome"/>
    <property type="evidence" value="ECO:0007669"/>
    <property type="project" value="TreeGrafter"/>
</dbReference>
<dbReference type="OrthoDB" id="1696280at2759"/>
<sequence length="277" mass="30608">MATKTLFELPILSSPTATSASGTVIVTTSTPGIYLLTFTSPPDNRLLTPFCQTLLLALDIIEHEYPPGVLITTSGIQKFYSNGLDLEHASSTKGFFHNSLFALFRRLLTYPMPTIALVNGHAFAGGFMLAMYHDYRIFNPSRGFLCLNELDLGVPLRPAMSSIFRQKLTPSVYKPMVLEAKRFSAKEALEGGIVDALGGLEEAVKFVGERGLVGKAKTGVYGVLKKEMYRETLGYLEGSVEEDNRMEREAKKEDKRGEEARGRVKEWKRNTSGAAKL</sequence>
<dbReference type="InterPro" id="IPR001753">
    <property type="entry name" value="Enoyl-CoA_hydra/iso"/>
</dbReference>
<dbReference type="GO" id="GO:0004165">
    <property type="term" value="F:delta(3)-delta(2)-enoyl-CoA isomerase activity"/>
    <property type="evidence" value="ECO:0007669"/>
    <property type="project" value="TreeGrafter"/>
</dbReference>
<dbReference type="SUPFAM" id="SSF52096">
    <property type="entry name" value="ClpP/crotonase"/>
    <property type="match status" value="1"/>
</dbReference>
<dbReference type="AlphaFoldDB" id="A0A7D8YIE0"/>
<evidence type="ECO:0000256" key="1">
    <source>
        <dbReference type="SAM" id="MobiDB-lite"/>
    </source>
</evidence>
<dbReference type="PANTHER" id="PTHR11941:SF75">
    <property type="entry name" value="ENOYL-COA HYDRATASE_ISOMERASE FAMILY PROTEIN"/>
    <property type="match status" value="1"/>
</dbReference>
<dbReference type="InterPro" id="IPR029045">
    <property type="entry name" value="ClpP/crotonase-like_dom_sf"/>
</dbReference>
<accession>A0A7D8YIE0</accession>
<dbReference type="CDD" id="cd06558">
    <property type="entry name" value="crotonase-like"/>
    <property type="match status" value="1"/>
</dbReference>
<proteinExistence type="predicted"/>
<dbReference type="Gene3D" id="3.90.226.10">
    <property type="entry name" value="2-enoyl-CoA Hydratase, Chain A, domain 1"/>
    <property type="match status" value="1"/>
</dbReference>
<dbReference type="Pfam" id="PF00378">
    <property type="entry name" value="ECH_1"/>
    <property type="match status" value="1"/>
</dbReference>
<reference evidence="2 3" key="1">
    <citation type="submission" date="2018-05" db="EMBL/GenBank/DDBJ databases">
        <title>Whole genome sequencing for identification of molecular markers to develop diagnostic detection tools for the regulated plant pathogen Lachnellula willkommii.</title>
        <authorList>
            <person name="Giroux E."/>
            <person name="Bilodeau G."/>
        </authorList>
    </citation>
    <scope>NUCLEOTIDE SEQUENCE [LARGE SCALE GENOMIC DNA]</scope>
    <source>
        <strain evidence="2 3">CBS 625.97</strain>
    </source>
</reference>
<protein>
    <submittedName>
        <fullName evidence="2">Enoyl-CoA delta isomerase 1,peroxisomal</fullName>
    </submittedName>
</protein>
<dbReference type="Proteomes" id="UP000481288">
    <property type="component" value="Unassembled WGS sequence"/>
</dbReference>
<dbReference type="PANTHER" id="PTHR11941">
    <property type="entry name" value="ENOYL-COA HYDRATASE-RELATED"/>
    <property type="match status" value="1"/>
</dbReference>
<comment type="caution">
    <text evidence="2">The sequence shown here is derived from an EMBL/GenBank/DDBJ whole genome shotgun (WGS) entry which is preliminary data.</text>
</comment>
<evidence type="ECO:0000313" key="2">
    <source>
        <dbReference type="EMBL" id="TVY51293.1"/>
    </source>
</evidence>
<feature type="region of interest" description="Disordered" evidence="1">
    <location>
        <begin position="240"/>
        <end position="277"/>
    </location>
</feature>
<name>A0A7D8YIE0_9HELO</name>
<keyword evidence="2" id="KW-0413">Isomerase</keyword>
<dbReference type="GO" id="GO:0006635">
    <property type="term" value="P:fatty acid beta-oxidation"/>
    <property type="evidence" value="ECO:0007669"/>
    <property type="project" value="TreeGrafter"/>
</dbReference>
<dbReference type="EMBL" id="QGMG01000854">
    <property type="protein sequence ID" value="TVY51293.1"/>
    <property type="molecule type" value="Genomic_DNA"/>
</dbReference>
<keyword evidence="3" id="KW-1185">Reference proteome</keyword>